<evidence type="ECO:0000259" key="3">
    <source>
        <dbReference type="PROSITE" id="PS50157"/>
    </source>
</evidence>
<organism evidence="4 5">
    <name type="scientific">Corymbia citriodora subsp. variegata</name>
    <dbReference type="NCBI Taxonomy" id="360336"/>
    <lineage>
        <taxon>Eukaryota</taxon>
        <taxon>Viridiplantae</taxon>
        <taxon>Streptophyta</taxon>
        <taxon>Embryophyta</taxon>
        <taxon>Tracheophyta</taxon>
        <taxon>Spermatophyta</taxon>
        <taxon>Magnoliopsida</taxon>
        <taxon>eudicotyledons</taxon>
        <taxon>Gunneridae</taxon>
        <taxon>Pentapetalae</taxon>
        <taxon>rosids</taxon>
        <taxon>malvids</taxon>
        <taxon>Myrtales</taxon>
        <taxon>Myrtaceae</taxon>
        <taxon>Myrtoideae</taxon>
        <taxon>Eucalypteae</taxon>
        <taxon>Corymbia</taxon>
    </lineage>
</organism>
<dbReference type="Proteomes" id="UP000806378">
    <property type="component" value="Unassembled WGS sequence"/>
</dbReference>
<dbReference type="Pfam" id="PF13912">
    <property type="entry name" value="zf-C2H2_6"/>
    <property type="match status" value="1"/>
</dbReference>
<proteinExistence type="predicted"/>
<accession>A0A8T0CS38</accession>
<dbReference type="InterPro" id="IPR036236">
    <property type="entry name" value="Znf_C2H2_sf"/>
</dbReference>
<reference evidence="4" key="1">
    <citation type="submission" date="2020-05" db="EMBL/GenBank/DDBJ databases">
        <title>WGS assembly of Corymbia citriodora subspecies variegata.</title>
        <authorList>
            <person name="Barry K."/>
            <person name="Hundley H."/>
            <person name="Shu S."/>
            <person name="Jenkins J."/>
            <person name="Grimwood J."/>
            <person name="Baten A."/>
        </authorList>
    </citation>
    <scope>NUCLEOTIDE SEQUENCE</scope>
    <source>
        <strain evidence="4">CV2-018</strain>
    </source>
</reference>
<evidence type="ECO:0000256" key="2">
    <source>
        <dbReference type="SAM" id="MobiDB-lite"/>
    </source>
</evidence>
<dbReference type="GO" id="GO:0003700">
    <property type="term" value="F:DNA-binding transcription factor activity"/>
    <property type="evidence" value="ECO:0007669"/>
    <property type="project" value="TreeGrafter"/>
</dbReference>
<dbReference type="PANTHER" id="PTHR46353:SF5">
    <property type="entry name" value="ZINC FINGER PROTEIN 5"/>
    <property type="match status" value="1"/>
</dbReference>
<sequence>MSSPSVSNLIPPIWNVDIGLNSGSCGHDDSSSCFQKQQQKKKVKLFGFDLTTIDPCGNQEEEEDAPKSDLVERDDHESVNSSRFNENKPPLANSNDSARSWSVSTSDPHTNDGRAKKKLFECQYCAKRFANSQALGGHQNAHRKERMGRKKKLQLQARRASLSSYLQAYRNHYYYDSTGVVDFRGSIDGQWYFDSSSSYLSVPDDEFTPSHQERQINFGNMADHQEGLSSGGPTRVQTRHAYAVLSANTGYYQQSDVTRTSFDTCNIIQ</sequence>
<dbReference type="GO" id="GO:0005634">
    <property type="term" value="C:nucleus"/>
    <property type="evidence" value="ECO:0007669"/>
    <property type="project" value="TreeGrafter"/>
</dbReference>
<feature type="compositionally biased region" description="Basic and acidic residues" evidence="2">
    <location>
        <begin position="65"/>
        <end position="78"/>
    </location>
</feature>
<dbReference type="PROSITE" id="PS00028">
    <property type="entry name" value="ZINC_FINGER_C2H2_1"/>
    <property type="match status" value="1"/>
</dbReference>
<dbReference type="SUPFAM" id="SSF57667">
    <property type="entry name" value="beta-beta-alpha zinc fingers"/>
    <property type="match status" value="1"/>
</dbReference>
<comment type="caution">
    <text evidence="4">The sequence shown here is derived from an EMBL/GenBank/DDBJ whole genome shotgun (WGS) entry which is preliminary data.</text>
</comment>
<keyword evidence="1" id="KW-0479">Metal-binding</keyword>
<evidence type="ECO:0000313" key="5">
    <source>
        <dbReference type="Proteomes" id="UP000806378"/>
    </source>
</evidence>
<dbReference type="GO" id="GO:0010090">
    <property type="term" value="P:trichome morphogenesis"/>
    <property type="evidence" value="ECO:0007669"/>
    <property type="project" value="InterPro"/>
</dbReference>
<dbReference type="AlphaFoldDB" id="A0A8T0CS38"/>
<evidence type="ECO:0000313" key="4">
    <source>
        <dbReference type="EMBL" id="KAF7850411.1"/>
    </source>
</evidence>
<dbReference type="PANTHER" id="PTHR46353">
    <property type="entry name" value="ZINC FINGER PROTEIN 5"/>
    <property type="match status" value="1"/>
</dbReference>
<gene>
    <name evidence="4" type="ORF">BT93_L5544</name>
</gene>
<dbReference type="EMBL" id="MU089616">
    <property type="protein sequence ID" value="KAF7850411.1"/>
    <property type="molecule type" value="Genomic_DNA"/>
</dbReference>
<feature type="region of interest" description="Disordered" evidence="2">
    <location>
        <begin position="56"/>
        <end position="113"/>
    </location>
</feature>
<keyword evidence="1" id="KW-0862">Zinc</keyword>
<dbReference type="InterPro" id="IPR013087">
    <property type="entry name" value="Znf_C2H2_type"/>
</dbReference>
<dbReference type="GO" id="GO:0000976">
    <property type="term" value="F:transcription cis-regulatory region binding"/>
    <property type="evidence" value="ECO:0007669"/>
    <property type="project" value="TreeGrafter"/>
</dbReference>
<name>A0A8T0CS38_CORYI</name>
<dbReference type="Gene3D" id="3.30.160.60">
    <property type="entry name" value="Classic Zinc Finger"/>
    <property type="match status" value="1"/>
</dbReference>
<keyword evidence="5" id="KW-1185">Reference proteome</keyword>
<evidence type="ECO:0000256" key="1">
    <source>
        <dbReference type="PROSITE-ProRule" id="PRU00042"/>
    </source>
</evidence>
<feature type="domain" description="C2H2-type" evidence="3">
    <location>
        <begin position="120"/>
        <end position="147"/>
    </location>
</feature>
<dbReference type="GO" id="GO:0009736">
    <property type="term" value="P:cytokinin-activated signaling pathway"/>
    <property type="evidence" value="ECO:0007669"/>
    <property type="project" value="TreeGrafter"/>
</dbReference>
<feature type="compositionally biased region" description="Polar residues" evidence="2">
    <location>
        <begin position="92"/>
        <end position="108"/>
    </location>
</feature>
<dbReference type="GO" id="GO:0008270">
    <property type="term" value="F:zinc ion binding"/>
    <property type="evidence" value="ECO:0007669"/>
    <property type="project" value="UniProtKB-KW"/>
</dbReference>
<dbReference type="GO" id="GO:0009740">
    <property type="term" value="P:gibberellic acid mediated signaling pathway"/>
    <property type="evidence" value="ECO:0007669"/>
    <property type="project" value="TreeGrafter"/>
</dbReference>
<dbReference type="Gramene" id="rna-gnl|WGS:JABURB|Cocit.L5544.1">
    <property type="protein sequence ID" value="cds-KAF7850411.1"/>
    <property type="gene ID" value="gene-BT93_L5544"/>
</dbReference>
<keyword evidence="1" id="KW-0863">Zinc-finger</keyword>
<protein>
    <recommendedName>
        <fullName evidence="3">C2H2-type domain-containing protein</fullName>
    </recommendedName>
</protein>
<dbReference type="InterPro" id="IPR044299">
    <property type="entry name" value="GIS3/ZFP5/ZFP6"/>
</dbReference>
<dbReference type="PROSITE" id="PS50157">
    <property type="entry name" value="ZINC_FINGER_C2H2_2"/>
    <property type="match status" value="1"/>
</dbReference>
<dbReference type="OrthoDB" id="1939583at2759"/>